<accession>A0A1G2CFR8</accession>
<evidence type="ECO:0000256" key="2">
    <source>
        <dbReference type="ARBA" id="ARBA00008343"/>
    </source>
</evidence>
<dbReference type="GO" id="GO:0034039">
    <property type="term" value="F:8-oxo-7,8-dihydroguanine DNA N-glycosylase activity"/>
    <property type="evidence" value="ECO:0007669"/>
    <property type="project" value="TreeGrafter"/>
</dbReference>
<dbReference type="Proteomes" id="UP000178880">
    <property type="component" value="Unassembled WGS sequence"/>
</dbReference>
<dbReference type="InterPro" id="IPR011257">
    <property type="entry name" value="DNA_glycosylase"/>
</dbReference>
<evidence type="ECO:0000256" key="6">
    <source>
        <dbReference type="ARBA" id="ARBA00023004"/>
    </source>
</evidence>
<dbReference type="GO" id="GO:0051536">
    <property type="term" value="F:iron-sulfur cluster binding"/>
    <property type="evidence" value="ECO:0007669"/>
    <property type="project" value="UniProtKB-KW"/>
</dbReference>
<dbReference type="GO" id="GO:0006284">
    <property type="term" value="P:base-excision repair"/>
    <property type="evidence" value="ECO:0007669"/>
    <property type="project" value="InterPro"/>
</dbReference>
<dbReference type="GO" id="GO:0006298">
    <property type="term" value="P:mismatch repair"/>
    <property type="evidence" value="ECO:0007669"/>
    <property type="project" value="TreeGrafter"/>
</dbReference>
<evidence type="ECO:0000313" key="11">
    <source>
        <dbReference type="EMBL" id="OGZ00226.1"/>
    </source>
</evidence>
<comment type="caution">
    <text evidence="11">The sequence shown here is derived from an EMBL/GenBank/DDBJ whole genome shotgun (WGS) entry which is preliminary data.</text>
</comment>
<dbReference type="PANTHER" id="PTHR42944:SF1">
    <property type="entry name" value="ADENINE DNA GLYCOSYLASE"/>
    <property type="match status" value="1"/>
</dbReference>
<dbReference type="Pfam" id="PF00730">
    <property type="entry name" value="HhH-GPD"/>
    <property type="match status" value="1"/>
</dbReference>
<dbReference type="AlphaFoldDB" id="A0A1G2CFR8"/>
<evidence type="ECO:0000256" key="7">
    <source>
        <dbReference type="ARBA" id="ARBA00023014"/>
    </source>
</evidence>
<dbReference type="PANTHER" id="PTHR42944">
    <property type="entry name" value="ADENINE DNA GLYCOSYLASE"/>
    <property type="match status" value="1"/>
</dbReference>
<evidence type="ECO:0000256" key="3">
    <source>
        <dbReference type="ARBA" id="ARBA00022723"/>
    </source>
</evidence>
<dbReference type="CDD" id="cd00056">
    <property type="entry name" value="ENDO3c"/>
    <property type="match status" value="1"/>
</dbReference>
<keyword evidence="5" id="KW-0378">Hydrolase</keyword>
<dbReference type="InterPro" id="IPR003265">
    <property type="entry name" value="HhH-GPD_domain"/>
</dbReference>
<dbReference type="SUPFAM" id="SSF48150">
    <property type="entry name" value="DNA-glycosylase"/>
    <property type="match status" value="1"/>
</dbReference>
<dbReference type="InterPro" id="IPR044298">
    <property type="entry name" value="MIG/MutY"/>
</dbReference>
<dbReference type="GO" id="GO:0000701">
    <property type="term" value="F:purine-specific mismatch base pair DNA N-glycosylase activity"/>
    <property type="evidence" value="ECO:0007669"/>
    <property type="project" value="TreeGrafter"/>
</dbReference>
<keyword evidence="4" id="KW-0227">DNA damage</keyword>
<feature type="domain" description="HhH-GPD" evidence="10">
    <location>
        <begin position="58"/>
        <end position="206"/>
    </location>
</feature>
<evidence type="ECO:0000256" key="8">
    <source>
        <dbReference type="ARBA" id="ARBA00023204"/>
    </source>
</evidence>
<organism evidence="11 12">
    <name type="scientific">Candidatus Liptonbacteria bacterium RIFCSPLOWO2_01_FULL_52_25</name>
    <dbReference type="NCBI Taxonomy" id="1798650"/>
    <lineage>
        <taxon>Bacteria</taxon>
        <taxon>Candidatus Liptoniibacteriota</taxon>
    </lineage>
</organism>
<dbReference type="InterPro" id="IPR023170">
    <property type="entry name" value="HhH_base_excis_C"/>
</dbReference>
<evidence type="ECO:0000259" key="10">
    <source>
        <dbReference type="SMART" id="SM00478"/>
    </source>
</evidence>
<evidence type="ECO:0000256" key="9">
    <source>
        <dbReference type="ARBA" id="ARBA00023295"/>
    </source>
</evidence>
<evidence type="ECO:0000256" key="5">
    <source>
        <dbReference type="ARBA" id="ARBA00022801"/>
    </source>
</evidence>
<keyword evidence="8" id="KW-0234">DNA repair</keyword>
<dbReference type="GO" id="GO:0032357">
    <property type="term" value="F:oxidized purine DNA binding"/>
    <property type="evidence" value="ECO:0007669"/>
    <property type="project" value="TreeGrafter"/>
</dbReference>
<dbReference type="EMBL" id="MHLA01000005">
    <property type="protein sequence ID" value="OGZ00226.1"/>
    <property type="molecule type" value="Genomic_DNA"/>
</dbReference>
<dbReference type="GO" id="GO:0035485">
    <property type="term" value="F:adenine/guanine mispair binding"/>
    <property type="evidence" value="ECO:0007669"/>
    <property type="project" value="TreeGrafter"/>
</dbReference>
<dbReference type="GO" id="GO:0046872">
    <property type="term" value="F:metal ion binding"/>
    <property type="evidence" value="ECO:0007669"/>
    <property type="project" value="UniProtKB-KW"/>
</dbReference>
<keyword evidence="9" id="KW-0326">Glycosidase</keyword>
<dbReference type="STRING" id="1798650.A2945_04320"/>
<evidence type="ECO:0000256" key="1">
    <source>
        <dbReference type="ARBA" id="ARBA00001966"/>
    </source>
</evidence>
<comment type="cofactor">
    <cofactor evidence="1">
        <name>[4Fe-4S] cluster</name>
        <dbReference type="ChEBI" id="CHEBI:49883"/>
    </cofactor>
</comment>
<protein>
    <recommendedName>
        <fullName evidence="10">HhH-GPD domain-containing protein</fullName>
    </recommendedName>
</protein>
<dbReference type="Gene3D" id="1.10.340.30">
    <property type="entry name" value="Hypothetical protein, domain 2"/>
    <property type="match status" value="1"/>
</dbReference>
<gene>
    <name evidence="11" type="ORF">A2945_04320</name>
</gene>
<comment type="similarity">
    <text evidence="2">Belongs to the Nth/MutY family.</text>
</comment>
<keyword evidence="6" id="KW-0408">Iron</keyword>
<keyword evidence="7" id="KW-0411">Iron-sulfur</keyword>
<name>A0A1G2CFR8_9BACT</name>
<proteinExistence type="inferred from homology"/>
<reference evidence="11 12" key="1">
    <citation type="journal article" date="2016" name="Nat. Commun.">
        <title>Thousands of microbial genomes shed light on interconnected biogeochemical processes in an aquifer system.</title>
        <authorList>
            <person name="Anantharaman K."/>
            <person name="Brown C.T."/>
            <person name="Hug L.A."/>
            <person name="Sharon I."/>
            <person name="Castelle C.J."/>
            <person name="Probst A.J."/>
            <person name="Thomas B.C."/>
            <person name="Singh A."/>
            <person name="Wilkins M.J."/>
            <person name="Karaoz U."/>
            <person name="Brodie E.L."/>
            <person name="Williams K.H."/>
            <person name="Hubbard S.S."/>
            <person name="Banfield J.F."/>
        </authorList>
    </citation>
    <scope>NUCLEOTIDE SEQUENCE [LARGE SCALE GENOMIC DNA]</scope>
</reference>
<evidence type="ECO:0000256" key="4">
    <source>
        <dbReference type="ARBA" id="ARBA00022763"/>
    </source>
</evidence>
<dbReference type="Gene3D" id="1.10.1670.10">
    <property type="entry name" value="Helix-hairpin-Helix base-excision DNA repair enzymes (C-terminal)"/>
    <property type="match status" value="1"/>
</dbReference>
<keyword evidence="3" id="KW-0479">Metal-binding</keyword>
<dbReference type="SMART" id="SM00478">
    <property type="entry name" value="ENDO3c"/>
    <property type="match status" value="1"/>
</dbReference>
<sequence>MFSRTSAYKHKRMERKIKKFRKTIWDYYRVRGRDFPWRRPARRGGTYDPYRILVSEIMLQQTQTGRVEWYYERFLKQFPNFKVLAKAPVRDVLRAWQGLGYNRRALSLKRTAEIVVKQYGGKLPKDETLLIELLGIGPGTAGAIRAFAFNLPTVFIETNIRRVFICSFLSYKQKVSDKDIFPLIDKTLDAKNPREWYWALMDYGSTLLTTSGAGKKIVNPNRKSAHYTKQSKFEGSNRQLRGRILRLRLANPKMSVAEMAEKAGWSVDRVVGVLSALKNEGLI</sequence>
<evidence type="ECO:0000313" key="12">
    <source>
        <dbReference type="Proteomes" id="UP000178880"/>
    </source>
</evidence>